<dbReference type="Gene3D" id="3.40.50.150">
    <property type="entry name" value="Vaccinia Virus protein VP39"/>
    <property type="match status" value="1"/>
</dbReference>
<dbReference type="Pfam" id="PF08123">
    <property type="entry name" value="DOT1"/>
    <property type="match status" value="1"/>
</dbReference>
<reference evidence="7" key="1">
    <citation type="journal article" date="2023" name="Commun. Biol.">
        <title>Genome analysis of Parmales, the sister group of diatoms, reveals the evolutionary specialization of diatoms from phago-mixotrophs to photoautotrophs.</title>
        <authorList>
            <person name="Ban H."/>
            <person name="Sato S."/>
            <person name="Yoshikawa S."/>
            <person name="Yamada K."/>
            <person name="Nakamura Y."/>
            <person name="Ichinomiya M."/>
            <person name="Sato N."/>
            <person name="Blanc-Mathieu R."/>
            <person name="Endo H."/>
            <person name="Kuwata A."/>
            <person name="Ogata H."/>
        </authorList>
    </citation>
    <scope>NUCLEOTIDE SEQUENCE [LARGE SCALE GENOMIC DNA]</scope>
    <source>
        <strain evidence="7">NIES 3701</strain>
    </source>
</reference>
<dbReference type="GO" id="GO:0032259">
    <property type="term" value="P:methylation"/>
    <property type="evidence" value="ECO:0007669"/>
    <property type="project" value="UniProtKB-KW"/>
</dbReference>
<dbReference type="OrthoDB" id="66144at2759"/>
<evidence type="ECO:0000313" key="7">
    <source>
        <dbReference type="Proteomes" id="UP001165085"/>
    </source>
</evidence>
<accession>A0A9W7BQ73</accession>
<dbReference type="AlphaFoldDB" id="A0A9W7BQ73"/>
<keyword evidence="2" id="KW-0489">Methyltransferase</keyword>
<keyword evidence="3" id="KW-0808">Transferase</keyword>
<evidence type="ECO:0000256" key="1">
    <source>
        <dbReference type="ARBA" id="ARBA00010633"/>
    </source>
</evidence>
<dbReference type="GO" id="GO:0005739">
    <property type="term" value="C:mitochondrion"/>
    <property type="evidence" value="ECO:0007669"/>
    <property type="project" value="TreeGrafter"/>
</dbReference>
<evidence type="ECO:0000256" key="4">
    <source>
        <dbReference type="ARBA" id="ARBA00022691"/>
    </source>
</evidence>
<dbReference type="PANTHER" id="PTHR13610">
    <property type="entry name" value="METHYLTRANSFERASE DOMAIN-CONTAINING PROTEIN"/>
    <property type="match status" value="1"/>
</dbReference>
<dbReference type="PANTHER" id="PTHR13610:SF11">
    <property type="entry name" value="METHYLTRANSFERASE DOMAIN-CONTAINING PROTEIN"/>
    <property type="match status" value="1"/>
</dbReference>
<evidence type="ECO:0000259" key="5">
    <source>
        <dbReference type="Pfam" id="PF08123"/>
    </source>
</evidence>
<dbReference type="GO" id="GO:0031151">
    <property type="term" value="F:histone H3K79 methyltransferase activity"/>
    <property type="evidence" value="ECO:0007669"/>
    <property type="project" value="InterPro"/>
</dbReference>
<protein>
    <recommendedName>
        <fullName evidence="5">DOT1 domain-containing protein</fullName>
    </recommendedName>
</protein>
<gene>
    <name evidence="6" type="ORF">TrST_g12624</name>
</gene>
<feature type="domain" description="DOT1" evidence="5">
    <location>
        <begin position="20"/>
        <end position="72"/>
    </location>
</feature>
<keyword evidence="7" id="KW-1185">Reference proteome</keyword>
<keyword evidence="4" id="KW-0949">S-adenosyl-L-methionine</keyword>
<dbReference type="InterPro" id="IPR026170">
    <property type="entry name" value="FAM173A/B"/>
</dbReference>
<dbReference type="GO" id="GO:1905706">
    <property type="term" value="P:regulation of mitochondrial ATP synthesis coupled proton transport"/>
    <property type="evidence" value="ECO:0007669"/>
    <property type="project" value="TreeGrafter"/>
</dbReference>
<dbReference type="InterPro" id="IPR025789">
    <property type="entry name" value="DOT1_dom"/>
</dbReference>
<comment type="caution">
    <text evidence="6">The sequence shown here is derived from an EMBL/GenBank/DDBJ whole genome shotgun (WGS) entry which is preliminary data.</text>
</comment>
<name>A0A9W7BQ73_9STRA</name>
<evidence type="ECO:0000313" key="6">
    <source>
        <dbReference type="EMBL" id="GMH94557.1"/>
    </source>
</evidence>
<sequence>MERLIPLLEPYLSLSLSTTTTTTTTTDPQFVDIGSGDGRVCVTVSKHFTCHSLGIDVTDLCTNRAKQLSVEEKTSHLTTFLTLDATALKLDSDECGPLKCARIVYLFVFPSLLKEIKKILKEVMSVNEGLRVVTQNYHFEDDEGEIEAEVEVEDDGFKGLKIWKRLY</sequence>
<dbReference type="SUPFAM" id="SSF53335">
    <property type="entry name" value="S-adenosyl-L-methionine-dependent methyltransferases"/>
    <property type="match status" value="1"/>
</dbReference>
<proteinExistence type="inferred from homology"/>
<comment type="similarity">
    <text evidence="1">Belongs to the ANT/ATPSC lysine N-methyltransferase family.</text>
</comment>
<organism evidence="6 7">
    <name type="scientific">Triparma strigata</name>
    <dbReference type="NCBI Taxonomy" id="1606541"/>
    <lineage>
        <taxon>Eukaryota</taxon>
        <taxon>Sar</taxon>
        <taxon>Stramenopiles</taxon>
        <taxon>Ochrophyta</taxon>
        <taxon>Bolidophyceae</taxon>
        <taxon>Parmales</taxon>
        <taxon>Triparmaceae</taxon>
        <taxon>Triparma</taxon>
    </lineage>
</organism>
<evidence type="ECO:0000256" key="3">
    <source>
        <dbReference type="ARBA" id="ARBA00022679"/>
    </source>
</evidence>
<dbReference type="InterPro" id="IPR029063">
    <property type="entry name" value="SAM-dependent_MTases_sf"/>
</dbReference>
<dbReference type="EMBL" id="BRXY01000432">
    <property type="protein sequence ID" value="GMH94557.1"/>
    <property type="molecule type" value="Genomic_DNA"/>
</dbReference>
<dbReference type="CDD" id="cd02440">
    <property type="entry name" value="AdoMet_MTases"/>
    <property type="match status" value="1"/>
</dbReference>
<dbReference type="Proteomes" id="UP001165085">
    <property type="component" value="Unassembled WGS sequence"/>
</dbReference>
<evidence type="ECO:0000256" key="2">
    <source>
        <dbReference type="ARBA" id="ARBA00022603"/>
    </source>
</evidence>